<evidence type="ECO:0000313" key="7">
    <source>
        <dbReference type="Proteomes" id="UP000463961"/>
    </source>
</evidence>
<dbReference type="PANTHER" id="PTHR34183:SF1">
    <property type="entry name" value="ENDOLYTIC PEPTIDOGLYCAN TRANSGLYCOSYLASE RLPA"/>
    <property type="match status" value="1"/>
</dbReference>
<sequence length="281" mass="30995">MASAPGSGGYVMKPYPRKGGGFYKDDGLPAQIPENIDQIPNATPRLEPLRNAANKPYTVLGMSFTPMTRLQPFSQQGIGSWYGTKFNGLKTSNGDTYDMFAMTAAHPTLPLPCYVRVTNTQNNRSVIVRVNDRGPFHNGRIIDLSFTAAYKLGYVDQGSSPVRVELIMPDASAVTYAELSKDALAANDAKIDDKTRYGEEVPKPGTYVQMGAFQNGFNAQVLRNHLLRELDWMTPAQVHVYAEPPWHRVQVGPFATRVQAETVQVKIRDALGGQPHIAVRQ</sequence>
<dbReference type="GO" id="GO:0008932">
    <property type="term" value="F:lytic endotransglycosylase activity"/>
    <property type="evidence" value="ECO:0007669"/>
    <property type="project" value="UniProtKB-UniRule"/>
</dbReference>
<keyword evidence="2 4" id="KW-0456">Lyase</keyword>
<proteinExistence type="inferred from homology"/>
<name>A0A679IFP8_9RHOO</name>
<dbReference type="SUPFAM" id="SSF50685">
    <property type="entry name" value="Barwin-like endoglucanases"/>
    <property type="match status" value="1"/>
</dbReference>
<comment type="similarity">
    <text evidence="4 5">Belongs to the RlpA family.</text>
</comment>
<dbReference type="Gene3D" id="3.30.70.1070">
    <property type="entry name" value="Sporulation related repeat"/>
    <property type="match status" value="1"/>
</dbReference>
<dbReference type="GO" id="GO:0000270">
    <property type="term" value="P:peptidoglycan metabolic process"/>
    <property type="evidence" value="ECO:0007669"/>
    <property type="project" value="UniProtKB-UniRule"/>
</dbReference>
<dbReference type="AlphaFoldDB" id="A0A679IFP8"/>
<keyword evidence="7" id="KW-1185">Reference proteome</keyword>
<evidence type="ECO:0000256" key="1">
    <source>
        <dbReference type="ARBA" id="ARBA00022729"/>
    </source>
</evidence>
<dbReference type="InterPro" id="IPR012997">
    <property type="entry name" value="RplA"/>
</dbReference>
<accession>A0A679IFP8</accession>
<keyword evidence="1" id="KW-0732">Signal</keyword>
<comment type="function">
    <text evidence="4">Lytic transglycosylase with a strong preference for naked glycan strands that lack stem peptides.</text>
</comment>
<dbReference type="InterPro" id="IPR034718">
    <property type="entry name" value="RlpA"/>
</dbReference>
<dbReference type="PANTHER" id="PTHR34183">
    <property type="entry name" value="ENDOLYTIC PEPTIDOGLYCAN TRANSGLYCOSYLASE RLPA"/>
    <property type="match status" value="1"/>
</dbReference>
<reference evidence="7" key="1">
    <citation type="submission" date="2020-01" db="EMBL/GenBank/DDBJ databases">
        <title>Phosphoaccumulans saitamaens gen. nov., sp. nov., a polyphosphate accumulating bacterium isolated from surface river water.</title>
        <authorList>
            <person name="Watanabe K."/>
            <person name="Suda W."/>
        </authorList>
    </citation>
    <scope>NUCLEOTIDE SEQUENCE [LARGE SCALE GENOMIC DNA]</scope>
    <source>
        <strain evidence="7">ICHIAU1</strain>
    </source>
</reference>
<dbReference type="EC" id="4.2.2.-" evidence="4"/>
<evidence type="ECO:0000256" key="5">
    <source>
        <dbReference type="RuleBase" id="RU003495"/>
    </source>
</evidence>
<dbReference type="EMBL" id="AP022345">
    <property type="protein sequence ID" value="BBU68332.1"/>
    <property type="molecule type" value="Genomic_DNA"/>
</dbReference>
<keyword evidence="3 4" id="KW-0961">Cell wall biogenesis/degradation</keyword>
<dbReference type="InterPro" id="IPR036680">
    <property type="entry name" value="SPOR-like_sf"/>
</dbReference>
<dbReference type="NCBIfam" id="TIGR00413">
    <property type="entry name" value="rlpA"/>
    <property type="match status" value="1"/>
</dbReference>
<evidence type="ECO:0000313" key="6">
    <source>
        <dbReference type="EMBL" id="BBU68332.1"/>
    </source>
</evidence>
<protein>
    <recommendedName>
        <fullName evidence="4">Endolytic peptidoglycan transglycosylase RlpA</fullName>
        <ecNumber evidence="4">4.2.2.-</ecNumber>
    </recommendedName>
</protein>
<dbReference type="InterPro" id="IPR036908">
    <property type="entry name" value="RlpA-like_sf"/>
</dbReference>
<dbReference type="Gene3D" id="2.40.40.10">
    <property type="entry name" value="RlpA-like domain"/>
    <property type="match status" value="1"/>
</dbReference>
<evidence type="ECO:0000256" key="3">
    <source>
        <dbReference type="ARBA" id="ARBA00023316"/>
    </source>
</evidence>
<keyword evidence="6" id="KW-0449">Lipoprotein</keyword>
<evidence type="ECO:0000256" key="2">
    <source>
        <dbReference type="ARBA" id="ARBA00023239"/>
    </source>
</evidence>
<dbReference type="GO" id="GO:0071555">
    <property type="term" value="P:cell wall organization"/>
    <property type="evidence" value="ECO:0007669"/>
    <property type="project" value="UniProtKB-KW"/>
</dbReference>
<dbReference type="HAMAP" id="MF_02071">
    <property type="entry name" value="RlpA"/>
    <property type="match status" value="1"/>
</dbReference>
<dbReference type="Pfam" id="PF05036">
    <property type="entry name" value="SPOR"/>
    <property type="match status" value="1"/>
</dbReference>
<dbReference type="GO" id="GO:0042834">
    <property type="term" value="F:peptidoglycan binding"/>
    <property type="evidence" value="ECO:0007669"/>
    <property type="project" value="InterPro"/>
</dbReference>
<dbReference type="SUPFAM" id="SSF110997">
    <property type="entry name" value="Sporulation related repeat"/>
    <property type="match status" value="1"/>
</dbReference>
<dbReference type="Pfam" id="PF03330">
    <property type="entry name" value="DPBB_1"/>
    <property type="match status" value="1"/>
</dbReference>
<dbReference type="PROSITE" id="PS51724">
    <property type="entry name" value="SPOR"/>
    <property type="match status" value="1"/>
</dbReference>
<organism evidence="6 7">
    <name type="scientific">Fluviibacter phosphoraccumulans</name>
    <dbReference type="NCBI Taxonomy" id="1751046"/>
    <lineage>
        <taxon>Bacteria</taxon>
        <taxon>Pseudomonadati</taxon>
        <taxon>Pseudomonadota</taxon>
        <taxon>Betaproteobacteria</taxon>
        <taxon>Rhodocyclales</taxon>
        <taxon>Fluviibacteraceae</taxon>
        <taxon>Fluviibacter</taxon>
    </lineage>
</organism>
<dbReference type="FunFam" id="2.40.40.10:FF:000003">
    <property type="entry name" value="Endolytic peptidoglycan transglycosylase RlpA"/>
    <property type="match status" value="1"/>
</dbReference>
<dbReference type="CDD" id="cd22268">
    <property type="entry name" value="DPBB_RlpA-like"/>
    <property type="match status" value="1"/>
</dbReference>
<evidence type="ECO:0000256" key="4">
    <source>
        <dbReference type="HAMAP-Rule" id="MF_02071"/>
    </source>
</evidence>
<dbReference type="Proteomes" id="UP000463961">
    <property type="component" value="Chromosome"/>
</dbReference>
<dbReference type="InterPro" id="IPR009009">
    <property type="entry name" value="RlpA-like_DPBB"/>
</dbReference>
<dbReference type="InterPro" id="IPR007730">
    <property type="entry name" value="SPOR-like_dom"/>
</dbReference>
<gene>
    <name evidence="4" type="primary">rlpA</name>
    <name evidence="6" type="ORF">ICHIAU1_06150</name>
</gene>